<dbReference type="KEGG" id="amog:QRX60_30270"/>
<dbReference type="SUPFAM" id="SSF53271">
    <property type="entry name" value="PRTase-like"/>
    <property type="match status" value="1"/>
</dbReference>
<evidence type="ECO:0000259" key="1">
    <source>
        <dbReference type="Pfam" id="PF00156"/>
    </source>
</evidence>
<name>A0A9Y2JHU5_9PSEU</name>
<dbReference type="Proteomes" id="UP001239397">
    <property type="component" value="Chromosome"/>
</dbReference>
<dbReference type="Pfam" id="PF00156">
    <property type="entry name" value="Pribosyltran"/>
    <property type="match status" value="1"/>
</dbReference>
<sequence>MRFRDRREAGRILASRLHYLCGHDPIVVGLSPGGVIVARQIADALVAPLDVLLVHKIRAPGFPGAAIGAIGEQDVVVRNQRIIRALRITPAAFRQAARSAKADLVQRAARYHPGHRPLPVAGRPVVLVDDGIVTGATARAAVRVLRARQAGRIILAVPVAPLEVLRSLSRGVDQTICTLPLVEMTSLGAWYTDFSEVDESQVPGLLTRREAEMARR</sequence>
<protein>
    <submittedName>
        <fullName evidence="2">Phosphoribosyltransferase family protein</fullName>
    </submittedName>
</protein>
<evidence type="ECO:0000313" key="2">
    <source>
        <dbReference type="EMBL" id="WIX98342.1"/>
    </source>
</evidence>
<evidence type="ECO:0000313" key="3">
    <source>
        <dbReference type="Proteomes" id="UP001239397"/>
    </source>
</evidence>
<dbReference type="AlphaFoldDB" id="A0A9Y2JHU5"/>
<proteinExistence type="predicted"/>
<gene>
    <name evidence="2" type="ORF">QRX60_30270</name>
</gene>
<dbReference type="GO" id="GO:0016757">
    <property type="term" value="F:glycosyltransferase activity"/>
    <property type="evidence" value="ECO:0007669"/>
    <property type="project" value="UniProtKB-KW"/>
</dbReference>
<dbReference type="InterPro" id="IPR000836">
    <property type="entry name" value="PRTase_dom"/>
</dbReference>
<dbReference type="CDD" id="cd06223">
    <property type="entry name" value="PRTases_typeI"/>
    <property type="match status" value="1"/>
</dbReference>
<dbReference type="InterPro" id="IPR029057">
    <property type="entry name" value="PRTase-like"/>
</dbReference>
<dbReference type="Gene3D" id="3.40.50.2020">
    <property type="match status" value="1"/>
</dbReference>
<feature type="domain" description="Phosphoribosyltransferase" evidence="1">
    <location>
        <begin position="9"/>
        <end position="161"/>
    </location>
</feature>
<reference evidence="2 3" key="1">
    <citation type="submission" date="2023-06" db="EMBL/GenBank/DDBJ databases">
        <authorList>
            <person name="Oyuntsetseg B."/>
            <person name="Kim S.B."/>
        </authorList>
    </citation>
    <scope>NUCLEOTIDE SEQUENCE [LARGE SCALE GENOMIC DNA]</scope>
    <source>
        <strain evidence="2 3">4-36</strain>
    </source>
</reference>
<dbReference type="RefSeq" id="WP_285994827.1">
    <property type="nucleotide sequence ID" value="NZ_CP127295.1"/>
</dbReference>
<dbReference type="Gene3D" id="3.30.1310.20">
    <property type="entry name" value="PRTase-like"/>
    <property type="match status" value="1"/>
</dbReference>
<organism evidence="2 3">
    <name type="scientific">Amycolatopsis mongoliensis</name>
    <dbReference type="NCBI Taxonomy" id="715475"/>
    <lineage>
        <taxon>Bacteria</taxon>
        <taxon>Bacillati</taxon>
        <taxon>Actinomycetota</taxon>
        <taxon>Actinomycetes</taxon>
        <taxon>Pseudonocardiales</taxon>
        <taxon>Pseudonocardiaceae</taxon>
        <taxon>Amycolatopsis</taxon>
    </lineage>
</organism>
<keyword evidence="3" id="KW-1185">Reference proteome</keyword>
<accession>A0A9Y2JHU5</accession>
<keyword evidence="2" id="KW-0808">Transferase</keyword>
<keyword evidence="2" id="KW-0328">Glycosyltransferase</keyword>
<dbReference type="EMBL" id="CP127295">
    <property type="protein sequence ID" value="WIX98342.1"/>
    <property type="molecule type" value="Genomic_DNA"/>
</dbReference>